<accession>A0A8S3A169</accession>
<evidence type="ECO:0000313" key="1">
    <source>
        <dbReference type="EMBL" id="CAF4674472.1"/>
    </source>
</evidence>
<evidence type="ECO:0000313" key="2">
    <source>
        <dbReference type="Proteomes" id="UP000676336"/>
    </source>
</evidence>
<proteinExistence type="predicted"/>
<protein>
    <submittedName>
        <fullName evidence="1">Uncharacterized protein</fullName>
    </submittedName>
</protein>
<comment type="caution">
    <text evidence="1">The sequence shown here is derived from an EMBL/GenBank/DDBJ whole genome shotgun (WGS) entry which is preliminary data.</text>
</comment>
<gene>
    <name evidence="1" type="ORF">SMN809_LOCUS42031</name>
</gene>
<feature type="non-terminal residue" evidence="1">
    <location>
        <position position="1"/>
    </location>
</feature>
<organism evidence="1 2">
    <name type="scientific">Rotaria magnacalcarata</name>
    <dbReference type="NCBI Taxonomy" id="392030"/>
    <lineage>
        <taxon>Eukaryota</taxon>
        <taxon>Metazoa</taxon>
        <taxon>Spiralia</taxon>
        <taxon>Gnathifera</taxon>
        <taxon>Rotifera</taxon>
        <taxon>Eurotatoria</taxon>
        <taxon>Bdelloidea</taxon>
        <taxon>Philodinida</taxon>
        <taxon>Philodinidae</taxon>
        <taxon>Rotaria</taxon>
    </lineage>
</organism>
<dbReference type="EMBL" id="CAJOBI010120202">
    <property type="protein sequence ID" value="CAF4674472.1"/>
    <property type="molecule type" value="Genomic_DNA"/>
</dbReference>
<sequence length="51" mass="5725">VPRKQSRDSLLEHVSQFIPELPLFFVLGGQIKHGPKLVVLLAVPIGHDREI</sequence>
<reference evidence="1" key="1">
    <citation type="submission" date="2021-02" db="EMBL/GenBank/DDBJ databases">
        <authorList>
            <person name="Nowell W R."/>
        </authorList>
    </citation>
    <scope>NUCLEOTIDE SEQUENCE</scope>
</reference>
<dbReference type="AlphaFoldDB" id="A0A8S3A169"/>
<dbReference type="Proteomes" id="UP000676336">
    <property type="component" value="Unassembled WGS sequence"/>
</dbReference>
<name>A0A8S3A169_9BILA</name>